<feature type="compositionally biased region" description="Basic residues" evidence="1">
    <location>
        <begin position="125"/>
        <end position="136"/>
    </location>
</feature>
<gene>
    <name evidence="3" type="ORF">CANTADRAFT_89790</name>
</gene>
<dbReference type="STRING" id="984487.A0A1E4SL35"/>
<dbReference type="Pfam" id="PF13867">
    <property type="entry name" value="SAP30_Sin3_bdg"/>
    <property type="match status" value="1"/>
</dbReference>
<dbReference type="InterPro" id="IPR025718">
    <property type="entry name" value="SAP30_Sin3-bd"/>
</dbReference>
<accession>A0A1E4SL35</accession>
<dbReference type="EMBL" id="KV453911">
    <property type="protein sequence ID" value="ODV80216.1"/>
    <property type="molecule type" value="Genomic_DNA"/>
</dbReference>
<evidence type="ECO:0000256" key="1">
    <source>
        <dbReference type="SAM" id="MobiDB-lite"/>
    </source>
</evidence>
<reference evidence="4" key="1">
    <citation type="submission" date="2016-05" db="EMBL/GenBank/DDBJ databases">
        <title>Comparative genomics of biotechnologically important yeasts.</title>
        <authorList>
            <consortium name="DOE Joint Genome Institute"/>
            <person name="Riley R."/>
            <person name="Haridas S."/>
            <person name="Wolfe K.H."/>
            <person name="Lopes M.R."/>
            <person name="Hittinger C.T."/>
            <person name="Goker M."/>
            <person name="Salamov A."/>
            <person name="Wisecaver J."/>
            <person name="Long T.M."/>
            <person name="Aerts A.L."/>
            <person name="Barry K."/>
            <person name="Choi C."/>
            <person name="Clum A."/>
            <person name="Coughlan A.Y."/>
            <person name="Deshpande S."/>
            <person name="Douglass A.P."/>
            <person name="Hanson S.J."/>
            <person name="Klenk H.-P."/>
            <person name="Labutti K."/>
            <person name="Lapidus A."/>
            <person name="Lindquist E."/>
            <person name="Lipzen A."/>
            <person name="Meier-Kolthoff J.P."/>
            <person name="Ohm R.A."/>
            <person name="Otillar R.P."/>
            <person name="Pangilinan J."/>
            <person name="Peng Y."/>
            <person name="Rokas A."/>
            <person name="Rosa C.A."/>
            <person name="Scheuner C."/>
            <person name="Sibirny A.A."/>
            <person name="Slot J.C."/>
            <person name="Stielow J.B."/>
            <person name="Sun H."/>
            <person name="Kurtzman C.P."/>
            <person name="Blackwell M."/>
            <person name="Grigoriev I.V."/>
            <person name="Jeffries T.W."/>
        </authorList>
    </citation>
    <scope>NUCLEOTIDE SEQUENCE [LARGE SCALE GENOMIC DNA]</scope>
    <source>
        <strain evidence="4">NRRL Y-17324</strain>
    </source>
</reference>
<keyword evidence="4" id="KW-1185">Reference proteome</keyword>
<dbReference type="Gene3D" id="6.10.160.20">
    <property type="match status" value="1"/>
</dbReference>
<evidence type="ECO:0000313" key="4">
    <source>
        <dbReference type="Proteomes" id="UP000094285"/>
    </source>
</evidence>
<name>A0A1E4SL35_9ASCO</name>
<feature type="region of interest" description="Disordered" evidence="1">
    <location>
        <begin position="122"/>
        <end position="143"/>
    </location>
</feature>
<evidence type="ECO:0000259" key="2">
    <source>
        <dbReference type="Pfam" id="PF13867"/>
    </source>
</evidence>
<dbReference type="RefSeq" id="XP_020065338.1">
    <property type="nucleotide sequence ID" value="XM_020211608.1"/>
</dbReference>
<dbReference type="AlphaFoldDB" id="A0A1E4SL35"/>
<protein>
    <recommendedName>
        <fullName evidence="2">Histone deacetylase complex subunit SAP30 Sin3 binding domain-containing protein</fullName>
    </recommendedName>
</protein>
<feature type="domain" description="Histone deacetylase complex subunit SAP30 Sin3 binding" evidence="2">
    <location>
        <begin position="138"/>
        <end position="171"/>
    </location>
</feature>
<dbReference type="Proteomes" id="UP000094285">
    <property type="component" value="Unassembled WGS sequence"/>
</dbReference>
<sequence>MNLSWLTPDAIITSTQITTAESASESESYKHYGSLGVGASGISQTSSTKSSQKAKTQAALQAQQMYLSKHINSNGPQDKPKVNPLEFEEYDDETLARYNQKYGLGLPPITTINSDILNSEIGKKTQSKRSKSRRARGSITKQETSNHIKAHFLNLPCKENEIITSFLYKVRHQDSDFKLTFK</sequence>
<evidence type="ECO:0000313" key="3">
    <source>
        <dbReference type="EMBL" id="ODV80216.1"/>
    </source>
</evidence>
<proteinExistence type="predicted"/>
<dbReference type="GeneID" id="30985744"/>
<dbReference type="OrthoDB" id="510958at2759"/>
<dbReference type="InterPro" id="IPR038291">
    <property type="entry name" value="SAP30_C_sf"/>
</dbReference>
<organism evidence="3 4">
    <name type="scientific">Suhomyces tanzawaensis NRRL Y-17324</name>
    <dbReference type="NCBI Taxonomy" id="984487"/>
    <lineage>
        <taxon>Eukaryota</taxon>
        <taxon>Fungi</taxon>
        <taxon>Dikarya</taxon>
        <taxon>Ascomycota</taxon>
        <taxon>Saccharomycotina</taxon>
        <taxon>Pichiomycetes</taxon>
        <taxon>Debaryomycetaceae</taxon>
        <taxon>Suhomyces</taxon>
    </lineage>
</organism>